<name>A0A2A6CNS2_PRIPA</name>
<evidence type="ECO:0000256" key="1">
    <source>
        <dbReference type="SAM" id="MobiDB-lite"/>
    </source>
</evidence>
<organism evidence="2 3">
    <name type="scientific">Pristionchus pacificus</name>
    <name type="common">Parasitic nematode worm</name>
    <dbReference type="NCBI Taxonomy" id="54126"/>
    <lineage>
        <taxon>Eukaryota</taxon>
        <taxon>Metazoa</taxon>
        <taxon>Ecdysozoa</taxon>
        <taxon>Nematoda</taxon>
        <taxon>Chromadorea</taxon>
        <taxon>Rhabditida</taxon>
        <taxon>Rhabditina</taxon>
        <taxon>Diplogasteromorpha</taxon>
        <taxon>Diplogasteroidea</taxon>
        <taxon>Neodiplogasteridae</taxon>
        <taxon>Pristionchus</taxon>
    </lineage>
</organism>
<gene>
    <name evidence="2" type="primary">WBGene00105941</name>
</gene>
<keyword evidence="3" id="KW-1185">Reference proteome</keyword>
<proteinExistence type="predicted"/>
<feature type="compositionally biased region" description="Basic and acidic residues" evidence="1">
    <location>
        <begin position="45"/>
        <end position="61"/>
    </location>
</feature>
<dbReference type="Proteomes" id="UP000005239">
    <property type="component" value="Unassembled WGS sequence"/>
</dbReference>
<dbReference type="EnsemblMetazoa" id="PPA16387.1">
    <property type="protein sequence ID" value="PPA16387.1"/>
    <property type="gene ID" value="WBGene00105941"/>
</dbReference>
<accession>A0A2A6CNS2</accession>
<protein>
    <submittedName>
        <fullName evidence="2">Uncharacterized protein</fullName>
    </submittedName>
</protein>
<evidence type="ECO:0000313" key="2">
    <source>
        <dbReference type="EnsemblMetazoa" id="PPA16387.1"/>
    </source>
</evidence>
<feature type="region of interest" description="Disordered" evidence="1">
    <location>
        <begin position="26"/>
        <end position="80"/>
    </location>
</feature>
<evidence type="ECO:0000313" key="3">
    <source>
        <dbReference type="Proteomes" id="UP000005239"/>
    </source>
</evidence>
<sequence>MFHPHLNLSFSNSVAALPIARRSVHSSTSVRFHSHRQNRGGIGSVRHDLSPTGSDLKRELPRNPPGRSFASMPLRMSTNV</sequence>
<reference evidence="3" key="1">
    <citation type="journal article" date="2008" name="Nat. Genet.">
        <title>The Pristionchus pacificus genome provides a unique perspective on nematode lifestyle and parasitism.</title>
        <authorList>
            <person name="Dieterich C."/>
            <person name="Clifton S.W."/>
            <person name="Schuster L.N."/>
            <person name="Chinwalla A."/>
            <person name="Delehaunty K."/>
            <person name="Dinkelacker I."/>
            <person name="Fulton L."/>
            <person name="Fulton R."/>
            <person name="Godfrey J."/>
            <person name="Minx P."/>
            <person name="Mitreva M."/>
            <person name="Roeseler W."/>
            <person name="Tian H."/>
            <person name="Witte H."/>
            <person name="Yang S.P."/>
            <person name="Wilson R.K."/>
            <person name="Sommer R.J."/>
        </authorList>
    </citation>
    <scope>NUCLEOTIDE SEQUENCE [LARGE SCALE GENOMIC DNA]</scope>
    <source>
        <strain evidence="3">PS312</strain>
    </source>
</reference>
<reference evidence="2" key="2">
    <citation type="submission" date="2022-06" db="UniProtKB">
        <authorList>
            <consortium name="EnsemblMetazoa"/>
        </authorList>
    </citation>
    <scope>IDENTIFICATION</scope>
    <source>
        <strain evidence="2">PS312</strain>
    </source>
</reference>
<dbReference type="AlphaFoldDB" id="A0A2A6CNS2"/>
<accession>A0A8R1YDI1</accession>